<gene>
    <name evidence="4" type="ORF">LITE_LOCUS1872</name>
</gene>
<dbReference type="PANTHER" id="PTHR48047">
    <property type="entry name" value="GLYCOSYLTRANSFERASE"/>
    <property type="match status" value="1"/>
</dbReference>
<reference evidence="4" key="1">
    <citation type="submission" date="2022-08" db="EMBL/GenBank/DDBJ databases">
        <authorList>
            <person name="Gutierrez-Valencia J."/>
        </authorList>
    </citation>
    <scope>NUCLEOTIDE SEQUENCE</scope>
</reference>
<sequence>KKKPRYVVYVCLGTLANFSDLQLKEIAAGLEASGREFVWVVRREKNRGGGIDGGSGDDNWLPPGFEERMEGKGLIIRGWAPQALILDHLAASGFVTHCKWNSTLEGITAGLPMLTWPVTAEQFDNEKLLTEILGIGIAVEAKQLYGVKVGSGGVADTMGRMMAEEGEEAAEMRKAGELGRIAKRAVEEGGSSYANVGALIGEPFQFDNYNNFYFIYLFYGKNELDMKIY</sequence>
<dbReference type="InterPro" id="IPR002213">
    <property type="entry name" value="UDP_glucos_trans"/>
</dbReference>
<evidence type="ECO:0000256" key="3">
    <source>
        <dbReference type="ARBA" id="ARBA00022679"/>
    </source>
</evidence>
<keyword evidence="5" id="KW-1185">Reference proteome</keyword>
<dbReference type="SUPFAM" id="SSF53756">
    <property type="entry name" value="UDP-Glycosyltransferase/glycogen phosphorylase"/>
    <property type="match status" value="1"/>
</dbReference>
<name>A0AAV0GZN4_9ROSI</name>
<dbReference type="Gene3D" id="3.40.50.2000">
    <property type="entry name" value="Glycogen Phosphorylase B"/>
    <property type="match status" value="1"/>
</dbReference>
<keyword evidence="2" id="KW-0328">Glycosyltransferase</keyword>
<evidence type="ECO:0008006" key="6">
    <source>
        <dbReference type="Google" id="ProtNLM"/>
    </source>
</evidence>
<dbReference type="Proteomes" id="UP001154282">
    <property type="component" value="Unassembled WGS sequence"/>
</dbReference>
<comment type="caution">
    <text evidence="4">The sequence shown here is derived from an EMBL/GenBank/DDBJ whole genome shotgun (WGS) entry which is preliminary data.</text>
</comment>
<evidence type="ECO:0000256" key="1">
    <source>
        <dbReference type="ARBA" id="ARBA00009995"/>
    </source>
</evidence>
<evidence type="ECO:0000256" key="2">
    <source>
        <dbReference type="ARBA" id="ARBA00022676"/>
    </source>
</evidence>
<accession>A0AAV0GZN4</accession>
<dbReference type="FunFam" id="3.40.50.2000:FF:000060">
    <property type="entry name" value="Glycosyltransferase"/>
    <property type="match status" value="1"/>
</dbReference>
<dbReference type="PANTHER" id="PTHR48047:SF45">
    <property type="entry name" value="SCOPOLETIN GLUCOSYLTRANSFERASE-LIKE"/>
    <property type="match status" value="1"/>
</dbReference>
<dbReference type="GO" id="GO:0035251">
    <property type="term" value="F:UDP-glucosyltransferase activity"/>
    <property type="evidence" value="ECO:0007669"/>
    <property type="project" value="TreeGrafter"/>
</dbReference>
<evidence type="ECO:0000313" key="4">
    <source>
        <dbReference type="EMBL" id="CAI0378492.1"/>
    </source>
</evidence>
<dbReference type="AlphaFoldDB" id="A0AAV0GZN4"/>
<keyword evidence="3" id="KW-0808">Transferase</keyword>
<dbReference type="Pfam" id="PF00201">
    <property type="entry name" value="UDPGT"/>
    <property type="match status" value="1"/>
</dbReference>
<proteinExistence type="inferred from homology"/>
<dbReference type="EMBL" id="CAMGYJ010000002">
    <property type="protein sequence ID" value="CAI0378492.1"/>
    <property type="molecule type" value="Genomic_DNA"/>
</dbReference>
<feature type="non-terminal residue" evidence="4">
    <location>
        <position position="1"/>
    </location>
</feature>
<dbReference type="CDD" id="cd03784">
    <property type="entry name" value="GT1_Gtf-like"/>
    <property type="match status" value="1"/>
</dbReference>
<evidence type="ECO:0000313" key="5">
    <source>
        <dbReference type="Proteomes" id="UP001154282"/>
    </source>
</evidence>
<protein>
    <recommendedName>
        <fullName evidence="6">Glucosyltransferase</fullName>
    </recommendedName>
</protein>
<comment type="similarity">
    <text evidence="1">Belongs to the UDP-glycosyltransferase family.</text>
</comment>
<organism evidence="4 5">
    <name type="scientific">Linum tenue</name>
    <dbReference type="NCBI Taxonomy" id="586396"/>
    <lineage>
        <taxon>Eukaryota</taxon>
        <taxon>Viridiplantae</taxon>
        <taxon>Streptophyta</taxon>
        <taxon>Embryophyta</taxon>
        <taxon>Tracheophyta</taxon>
        <taxon>Spermatophyta</taxon>
        <taxon>Magnoliopsida</taxon>
        <taxon>eudicotyledons</taxon>
        <taxon>Gunneridae</taxon>
        <taxon>Pentapetalae</taxon>
        <taxon>rosids</taxon>
        <taxon>fabids</taxon>
        <taxon>Malpighiales</taxon>
        <taxon>Linaceae</taxon>
        <taxon>Linum</taxon>
    </lineage>
</organism>